<dbReference type="EMBL" id="JAIZPD010000015">
    <property type="protein sequence ID" value="KAH0958508.1"/>
    <property type="molecule type" value="Genomic_DNA"/>
</dbReference>
<organism evidence="7 8">
    <name type="scientific">Hirsutella rhossiliensis</name>
    <dbReference type="NCBI Taxonomy" id="111463"/>
    <lineage>
        <taxon>Eukaryota</taxon>
        <taxon>Fungi</taxon>
        <taxon>Dikarya</taxon>
        <taxon>Ascomycota</taxon>
        <taxon>Pezizomycotina</taxon>
        <taxon>Sordariomycetes</taxon>
        <taxon>Hypocreomycetidae</taxon>
        <taxon>Hypocreales</taxon>
        <taxon>Ophiocordycipitaceae</taxon>
        <taxon>Hirsutella</taxon>
    </lineage>
</organism>
<feature type="domain" description="CCHC-type" evidence="5">
    <location>
        <begin position="295"/>
        <end position="308"/>
    </location>
</feature>
<proteinExistence type="predicted"/>
<evidence type="ECO:0000313" key="8">
    <source>
        <dbReference type="Proteomes" id="UP000824596"/>
    </source>
</evidence>
<keyword evidence="8" id="KW-1185">Reference proteome</keyword>
<dbReference type="Gene3D" id="3.30.420.10">
    <property type="entry name" value="Ribonuclease H-like superfamily/Ribonuclease H"/>
    <property type="match status" value="1"/>
</dbReference>
<evidence type="ECO:0000256" key="3">
    <source>
        <dbReference type="PROSITE-ProRule" id="PRU00047"/>
    </source>
</evidence>
<comment type="subcellular location">
    <subcellularLocation>
        <location evidence="1">Mitochondrion</location>
    </subcellularLocation>
</comment>
<feature type="compositionally biased region" description="Basic and acidic residues" evidence="4">
    <location>
        <begin position="360"/>
        <end position="378"/>
    </location>
</feature>
<dbReference type="SUPFAM" id="SSF56219">
    <property type="entry name" value="DNase I-like"/>
    <property type="match status" value="1"/>
</dbReference>
<dbReference type="Pfam" id="PF00078">
    <property type="entry name" value="RVT_1"/>
    <property type="match status" value="1"/>
</dbReference>
<dbReference type="SUPFAM" id="SSF53098">
    <property type="entry name" value="Ribonuclease H-like"/>
    <property type="match status" value="1"/>
</dbReference>
<dbReference type="InterPro" id="IPR005135">
    <property type="entry name" value="Endo/exonuclease/phosphatase"/>
</dbReference>
<dbReference type="OrthoDB" id="4842715at2759"/>
<dbReference type="InterPro" id="IPR043502">
    <property type="entry name" value="DNA/RNA_pol_sf"/>
</dbReference>
<dbReference type="Gene3D" id="3.60.10.10">
    <property type="entry name" value="Endonuclease/exonuclease/phosphatase"/>
    <property type="match status" value="1"/>
</dbReference>
<keyword evidence="7" id="KW-0695">RNA-directed DNA polymerase</keyword>
<feature type="region of interest" description="Disordered" evidence="4">
    <location>
        <begin position="1"/>
        <end position="155"/>
    </location>
</feature>
<dbReference type="GO" id="GO:0003676">
    <property type="term" value="F:nucleic acid binding"/>
    <property type="evidence" value="ECO:0007669"/>
    <property type="project" value="InterPro"/>
</dbReference>
<feature type="domain" description="Reverse transcriptase" evidence="6">
    <location>
        <begin position="792"/>
        <end position="1062"/>
    </location>
</feature>
<dbReference type="CDD" id="cd09276">
    <property type="entry name" value="Rnase_HI_RT_non_LTR"/>
    <property type="match status" value="1"/>
</dbReference>
<dbReference type="GO" id="GO:0003964">
    <property type="term" value="F:RNA-directed DNA polymerase activity"/>
    <property type="evidence" value="ECO:0007669"/>
    <property type="project" value="UniProtKB-KW"/>
</dbReference>
<keyword evidence="7" id="KW-0808">Transferase</keyword>
<dbReference type="SUPFAM" id="SSF56672">
    <property type="entry name" value="DNA/RNA polymerases"/>
    <property type="match status" value="1"/>
</dbReference>
<dbReference type="InterPro" id="IPR000477">
    <property type="entry name" value="RT_dom"/>
</dbReference>
<evidence type="ECO:0000313" key="7">
    <source>
        <dbReference type="EMBL" id="KAH0958508.1"/>
    </source>
</evidence>
<comment type="caution">
    <text evidence="7">The sequence shown here is derived from an EMBL/GenBank/DDBJ whole genome shotgun (WGS) entry which is preliminary data.</text>
</comment>
<feature type="region of interest" description="Disordered" evidence="4">
    <location>
        <begin position="1336"/>
        <end position="1368"/>
    </location>
</feature>
<evidence type="ECO:0000259" key="6">
    <source>
        <dbReference type="PROSITE" id="PS50878"/>
    </source>
</evidence>
<dbReference type="GO" id="GO:0005739">
    <property type="term" value="C:mitochondrion"/>
    <property type="evidence" value="ECO:0007669"/>
    <property type="project" value="UniProtKB-SubCell"/>
</dbReference>
<dbReference type="InterPro" id="IPR036691">
    <property type="entry name" value="Endo/exonu/phosph_ase_sf"/>
</dbReference>
<dbReference type="GO" id="GO:0008270">
    <property type="term" value="F:zinc ion binding"/>
    <property type="evidence" value="ECO:0007669"/>
    <property type="project" value="UniProtKB-KW"/>
</dbReference>
<evidence type="ECO:0000256" key="4">
    <source>
        <dbReference type="SAM" id="MobiDB-lite"/>
    </source>
</evidence>
<evidence type="ECO:0000259" key="5">
    <source>
        <dbReference type="PROSITE" id="PS50158"/>
    </source>
</evidence>
<feature type="compositionally biased region" description="Basic and acidic residues" evidence="4">
    <location>
        <begin position="136"/>
        <end position="148"/>
    </location>
</feature>
<accession>A0A9P8MN81</accession>
<dbReference type="PANTHER" id="PTHR33481">
    <property type="entry name" value="REVERSE TRANSCRIPTASE"/>
    <property type="match status" value="1"/>
</dbReference>
<reference evidence="7" key="1">
    <citation type="submission" date="2021-09" db="EMBL/GenBank/DDBJ databases">
        <title>A high-quality genome of the endoparasitic fungus Hirsutella rhossiliensis with a comparison of Hirsutella genomes reveals transposable elements contributing to genome size variation.</title>
        <authorList>
            <person name="Lin R."/>
            <person name="Jiao Y."/>
            <person name="Sun X."/>
            <person name="Ling J."/>
            <person name="Xie B."/>
            <person name="Cheng X."/>
        </authorList>
    </citation>
    <scope>NUCLEOTIDE SEQUENCE</scope>
    <source>
        <strain evidence="7">HR02</strain>
    </source>
</reference>
<dbReference type="InterPro" id="IPR036397">
    <property type="entry name" value="RNaseH_sf"/>
</dbReference>
<dbReference type="GeneID" id="68359324"/>
<dbReference type="Pfam" id="PF14529">
    <property type="entry name" value="Exo_endo_phos_2"/>
    <property type="match status" value="1"/>
</dbReference>
<feature type="region of interest" description="Disordered" evidence="4">
    <location>
        <begin position="356"/>
        <end position="401"/>
    </location>
</feature>
<feature type="compositionally biased region" description="Polar residues" evidence="4">
    <location>
        <begin position="1"/>
        <end position="10"/>
    </location>
</feature>
<dbReference type="CDD" id="cd01650">
    <property type="entry name" value="RT_nLTR_like"/>
    <property type="match status" value="1"/>
</dbReference>
<name>A0A9P8MN81_9HYPO</name>
<keyword evidence="3" id="KW-0479">Metal-binding</keyword>
<dbReference type="Proteomes" id="UP000824596">
    <property type="component" value="Unassembled WGS sequence"/>
</dbReference>
<keyword evidence="2" id="KW-0496">Mitochondrion</keyword>
<keyword evidence="3" id="KW-0862">Zinc</keyword>
<dbReference type="PANTHER" id="PTHR33481:SF1">
    <property type="entry name" value="ENDONUCLEASE_EXONUCLEASE_PHOSPHATASE DOMAIN-CONTAINING PROTEIN-RELATED"/>
    <property type="match status" value="1"/>
</dbReference>
<evidence type="ECO:0000256" key="1">
    <source>
        <dbReference type="ARBA" id="ARBA00004173"/>
    </source>
</evidence>
<dbReference type="InterPro" id="IPR001878">
    <property type="entry name" value="Znf_CCHC"/>
</dbReference>
<dbReference type="RefSeq" id="XP_044716021.1">
    <property type="nucleotide sequence ID" value="XM_044868666.1"/>
</dbReference>
<gene>
    <name evidence="7" type="ORF">HRG_10195</name>
</gene>
<evidence type="ECO:0000256" key="2">
    <source>
        <dbReference type="ARBA" id="ARBA00023128"/>
    </source>
</evidence>
<feature type="compositionally biased region" description="Polar residues" evidence="4">
    <location>
        <begin position="1356"/>
        <end position="1368"/>
    </location>
</feature>
<dbReference type="PROSITE" id="PS50158">
    <property type="entry name" value="ZF_CCHC"/>
    <property type="match status" value="1"/>
</dbReference>
<dbReference type="InterPro" id="IPR012337">
    <property type="entry name" value="RNaseH-like_sf"/>
</dbReference>
<keyword evidence="3" id="KW-0863">Zinc-finger</keyword>
<dbReference type="PROSITE" id="PS50878">
    <property type="entry name" value="RT_POL"/>
    <property type="match status" value="1"/>
</dbReference>
<protein>
    <submittedName>
        <fullName evidence="7">Reverse transcriptase (RNA-dependent DNA polymerase) domain-containing protein</fullName>
    </submittedName>
</protein>
<sequence>MASATSSHASSDPFDLGAHTPPNLARLARASQLRNSSPIVTRPIGLSSAFRRPAATPSSPLIRLSNAAATEGARREPSRACPAPPRPTRPPISDSHLRRRTAAWPPVAPQASGHVATLPRPLQPRNKSHNSQFPVSRDDQSPPAERRPPGFVRLPAEAPARDHNSYAIRTHIAAKVGIDLHQVPAAFKVNSGWAIRTTDATIRDLIVQRQSEWSQDMGATDVEISQRWVRPARRKPNDPLTCTLIVSFLEPTDKPWRLFGSSRLAQYIERSSLPSQCDKCWDFHARHTCDRQASCKRCGRRGHDAEACVALERCANCLGPHAADFAKCPARPKRSHGVIRRLTREEKSRVRELGAQLSARRKEQYERVERSEQPERDATCSPGGVTEKTQAQPHDEAPRRANVGKISPAHDCALALADSEHYDVVLLQEPWTETKGGRCLTKTHPAYDTFSPVDSWEDNSTRPRVMTYVRRRPGLMVDQRRPAATRDILWLTVNDITLVNVYRQPSYDEALDILLQWPAPNRCLVAGDFNAKHHSWQAGRIEGRGEAVAAWATANGLNLLNPADVPTNPHGNTIDLAFSNIALANAVVEDHLATSSDHFTLSTTLPELAVAPPPTGKFAAKAAGRPVRKGARSAPWWTEECSLAAVEYRAVRRVYALGFGREVQLAKRKFQRVVRRVKRRYWRDLIDSFTDSASVFKAVLDDTVYETQLDKANALRRATLERRTSQDDITDPWVPVDTARTIPFAQNVSLEEVRDATLRTGNTSPGSDNITVKMLRAVWHTIGSLVHKLYQGCLDIGHHPKPFREAEVVMITKPGRRNLSEARAWRPISLLSCLGKGLERLIARRLAWASVHYGVLHPQQAGALPKRSAVDLVAALVHDIEEAFSRKQVATLVTMDVEGAFDTVLRSRLILRLRQQGWPRNVARWAGSFMHDRAARVRYQDVMTPSSPLQCGLPQGSPASPILFLLYTEPIYRLSNPKGRFGYADDTAVLCVGDSLEETAHRASKHVHELMTWGTANAITFDPKKTEVMHFSRTTPRNAPPVFHGEVEKRPGSAMRWLGIWLDSTLTFKTHVEKWTAKAQAVAYHLKEAWYPGMTCPRWNKPAKEGPSRIRHLIRRMDKSLNTAMRAILPVWKTTPLSARHREAGIPPSQVLDEAHPLAVRTKPIRAPVINRAIKLKYQRPRQPFRTRLRRTDELLPRCARPDLLAQSAANFGEWLQSVAPRTAIVYSDGSLSPEGAAGYGYAVHQDGLTVLSGNGRLGLAEVFDAEARGSLEGLRAALSLPAADQIVVCLDNLAVATCLQGMPSDSSQKEFLEFQALAAEHGATEIRWIPGHTNIPGSDQKTHSKPGGKFLHPNKPTTGTSLITTKG</sequence>
<keyword evidence="7" id="KW-0548">Nucleotidyltransferase</keyword>